<name>A0A0R0JA76_SOYBN</name>
<dbReference type="PRINTS" id="PR00463">
    <property type="entry name" value="EP450I"/>
</dbReference>
<keyword evidence="14" id="KW-1185">Reference proteome</keyword>
<dbReference type="InParanoid" id="A0A0R0JA76"/>
<dbReference type="Gramene" id="KRH50130">
    <property type="protein sequence ID" value="KRH50130"/>
    <property type="gene ID" value="GLYMA_07G202400"/>
</dbReference>
<reference evidence="12" key="3">
    <citation type="submission" date="2018-07" db="EMBL/GenBank/DDBJ databases">
        <title>WGS assembly of Glycine max.</title>
        <authorList>
            <person name="Schmutz J."/>
            <person name="Cannon S."/>
            <person name="Schlueter J."/>
            <person name="Ma J."/>
            <person name="Mitros T."/>
            <person name="Nelson W."/>
            <person name="Hyten D."/>
            <person name="Song Q."/>
            <person name="Thelen J."/>
            <person name="Cheng J."/>
            <person name="Xu D."/>
            <person name="Hellsten U."/>
            <person name="May G."/>
            <person name="Yu Y."/>
            <person name="Sakurai T."/>
            <person name="Umezawa T."/>
            <person name="Bhattacharyya M."/>
            <person name="Sandhu D."/>
            <person name="Valliyodan B."/>
            <person name="Lindquist E."/>
            <person name="Peto M."/>
            <person name="Grant D."/>
            <person name="Shu S."/>
            <person name="Goodstein D."/>
            <person name="Barry K."/>
            <person name="Futrell-Griggs M."/>
            <person name="Abernathy B."/>
            <person name="Du J."/>
            <person name="Tian Z."/>
            <person name="Zhu L."/>
            <person name="Gill N."/>
            <person name="Joshi T."/>
            <person name="Libault M."/>
            <person name="Sethuraman A."/>
            <person name="Zhang X."/>
            <person name="Shinozaki K."/>
            <person name="Nguyen H."/>
            <person name="Wing R."/>
            <person name="Cregan P."/>
            <person name="Specht J."/>
            <person name="Grimwood J."/>
            <person name="Rokhsar D."/>
            <person name="Stacey G."/>
            <person name="Shoemaker R."/>
            <person name="Jackson S."/>
        </authorList>
    </citation>
    <scope>NUCLEOTIDE SEQUENCE</scope>
    <source>
        <tissue evidence="12">Callus</tissue>
    </source>
</reference>
<dbReference type="Pfam" id="PF00067">
    <property type="entry name" value="p450"/>
    <property type="match status" value="1"/>
</dbReference>
<evidence type="ECO:0000256" key="4">
    <source>
        <dbReference type="ARBA" id="ARBA00022617"/>
    </source>
</evidence>
<dbReference type="GO" id="GO:0004497">
    <property type="term" value="F:monooxygenase activity"/>
    <property type="evidence" value="ECO:0007669"/>
    <property type="project" value="UniProtKB-KW"/>
</dbReference>
<reference evidence="12 13" key="1">
    <citation type="journal article" date="2010" name="Nature">
        <title>Genome sequence of the palaeopolyploid soybean.</title>
        <authorList>
            <person name="Schmutz J."/>
            <person name="Cannon S.B."/>
            <person name="Schlueter J."/>
            <person name="Ma J."/>
            <person name="Mitros T."/>
            <person name="Nelson W."/>
            <person name="Hyten D.L."/>
            <person name="Song Q."/>
            <person name="Thelen J.J."/>
            <person name="Cheng J."/>
            <person name="Xu D."/>
            <person name="Hellsten U."/>
            <person name="May G.D."/>
            <person name="Yu Y."/>
            <person name="Sakurai T."/>
            <person name="Umezawa T."/>
            <person name="Bhattacharyya M.K."/>
            <person name="Sandhu D."/>
            <person name="Valliyodan B."/>
            <person name="Lindquist E."/>
            <person name="Peto M."/>
            <person name="Grant D."/>
            <person name="Shu S."/>
            <person name="Goodstein D."/>
            <person name="Barry K."/>
            <person name="Futrell-Griggs M."/>
            <person name="Abernathy B."/>
            <person name="Du J."/>
            <person name="Tian Z."/>
            <person name="Zhu L."/>
            <person name="Gill N."/>
            <person name="Joshi T."/>
            <person name="Libault M."/>
            <person name="Sethuraman A."/>
            <person name="Zhang X.-C."/>
            <person name="Shinozaki K."/>
            <person name="Nguyen H.T."/>
            <person name="Wing R.A."/>
            <person name="Cregan P."/>
            <person name="Specht J."/>
            <person name="Grimwood J."/>
            <person name="Rokhsar D."/>
            <person name="Stacey G."/>
            <person name="Shoemaker R.C."/>
            <person name="Jackson S.A."/>
        </authorList>
    </citation>
    <scope>NUCLEOTIDE SEQUENCE</scope>
    <source>
        <strain evidence="13">cv. Williams 82</strain>
        <tissue evidence="12">Callus</tissue>
    </source>
</reference>
<reference evidence="13" key="2">
    <citation type="submission" date="2018-02" db="UniProtKB">
        <authorList>
            <consortium name="EnsemblPlants"/>
        </authorList>
    </citation>
    <scope>IDENTIFICATION</scope>
    <source>
        <strain evidence="13">Williams 82</strain>
    </source>
</reference>
<sequence length="126" mass="13904">MEIKITKEQIKGLVVDFFSAGTDSTAVATDWALAELINNPKVLQKAREEIYSVVGKDRLIDEADIQNLSYIRAICFDLQVVGPQGQILKGVDAKVSMEERPGLTIPMEHSLMCVPLARIAAKLLYS</sequence>
<dbReference type="InterPro" id="IPR001128">
    <property type="entry name" value="Cyt_P450"/>
</dbReference>
<dbReference type="GO" id="GO:0005506">
    <property type="term" value="F:iron ion binding"/>
    <property type="evidence" value="ECO:0007669"/>
    <property type="project" value="InterPro"/>
</dbReference>
<dbReference type="EMBL" id="CM000840">
    <property type="protein sequence ID" value="KRH50130.1"/>
    <property type="molecule type" value="Genomic_DNA"/>
</dbReference>
<dbReference type="GO" id="GO:0016020">
    <property type="term" value="C:membrane"/>
    <property type="evidence" value="ECO:0007669"/>
    <property type="project" value="UniProtKB-SubCell"/>
</dbReference>
<evidence type="ECO:0000256" key="5">
    <source>
        <dbReference type="ARBA" id="ARBA00022692"/>
    </source>
</evidence>
<keyword evidence="5" id="KW-0812">Transmembrane</keyword>
<comment type="subcellular location">
    <subcellularLocation>
        <location evidence="2">Membrane</location>
        <topology evidence="2">Single-pass membrane protein</topology>
    </subcellularLocation>
</comment>
<keyword evidence="7" id="KW-1133">Transmembrane helix</keyword>
<dbReference type="GO" id="GO:0020037">
    <property type="term" value="F:heme binding"/>
    <property type="evidence" value="ECO:0007669"/>
    <property type="project" value="InterPro"/>
</dbReference>
<organism evidence="12">
    <name type="scientific">Glycine max</name>
    <name type="common">Soybean</name>
    <name type="synonym">Glycine hispida</name>
    <dbReference type="NCBI Taxonomy" id="3847"/>
    <lineage>
        <taxon>Eukaryota</taxon>
        <taxon>Viridiplantae</taxon>
        <taxon>Streptophyta</taxon>
        <taxon>Embryophyta</taxon>
        <taxon>Tracheophyta</taxon>
        <taxon>Spermatophyta</taxon>
        <taxon>Magnoliopsida</taxon>
        <taxon>eudicotyledons</taxon>
        <taxon>Gunneridae</taxon>
        <taxon>Pentapetalae</taxon>
        <taxon>rosids</taxon>
        <taxon>fabids</taxon>
        <taxon>Fabales</taxon>
        <taxon>Fabaceae</taxon>
        <taxon>Papilionoideae</taxon>
        <taxon>50 kb inversion clade</taxon>
        <taxon>NPAAA clade</taxon>
        <taxon>indigoferoid/millettioid clade</taxon>
        <taxon>Phaseoleae</taxon>
        <taxon>Glycine</taxon>
        <taxon>Glycine subgen. Soja</taxon>
    </lineage>
</organism>
<keyword evidence="6" id="KW-0479">Metal-binding</keyword>
<keyword evidence="9" id="KW-0408">Iron</keyword>
<keyword evidence="11" id="KW-0472">Membrane</keyword>
<dbReference type="Gene3D" id="1.10.630.10">
    <property type="entry name" value="Cytochrome P450"/>
    <property type="match status" value="1"/>
</dbReference>
<evidence type="ECO:0000256" key="9">
    <source>
        <dbReference type="ARBA" id="ARBA00023004"/>
    </source>
</evidence>
<evidence type="ECO:0000256" key="11">
    <source>
        <dbReference type="ARBA" id="ARBA00023136"/>
    </source>
</evidence>
<evidence type="ECO:0000313" key="12">
    <source>
        <dbReference type="EMBL" id="KRH50130.1"/>
    </source>
</evidence>
<comment type="similarity">
    <text evidence="3">Belongs to the cytochrome P450 family.</text>
</comment>
<keyword evidence="8" id="KW-0560">Oxidoreductase</keyword>
<keyword evidence="10" id="KW-0503">Monooxygenase</keyword>
<dbReference type="PANTHER" id="PTHR47944">
    <property type="entry name" value="CYTOCHROME P450 98A9"/>
    <property type="match status" value="1"/>
</dbReference>
<evidence type="ECO:0000256" key="1">
    <source>
        <dbReference type="ARBA" id="ARBA00001971"/>
    </source>
</evidence>
<evidence type="ECO:0000313" key="14">
    <source>
        <dbReference type="Proteomes" id="UP000008827"/>
    </source>
</evidence>
<dbReference type="PANTHER" id="PTHR47944:SF17">
    <property type="entry name" value="3,9-DIHYDROXYPTEROCARPAN 6A-MONOOXYGENASE"/>
    <property type="match status" value="1"/>
</dbReference>
<protein>
    <recommendedName>
        <fullName evidence="15">Cytochrome P450</fullName>
    </recommendedName>
</protein>
<dbReference type="InterPro" id="IPR002401">
    <property type="entry name" value="Cyt_P450_E_grp-I"/>
</dbReference>
<dbReference type="InterPro" id="IPR036396">
    <property type="entry name" value="Cyt_P450_sf"/>
</dbReference>
<gene>
    <name evidence="12" type="ORF">GLYMA_07G202400</name>
</gene>
<dbReference type="AlphaFoldDB" id="A0A0R0JA76"/>
<accession>A0A0R0JA76</accession>
<evidence type="ECO:0000256" key="8">
    <source>
        <dbReference type="ARBA" id="ARBA00023002"/>
    </source>
</evidence>
<dbReference type="SUPFAM" id="SSF48264">
    <property type="entry name" value="Cytochrome P450"/>
    <property type="match status" value="1"/>
</dbReference>
<proteinExistence type="inferred from homology"/>
<evidence type="ECO:0008006" key="15">
    <source>
        <dbReference type="Google" id="ProtNLM"/>
    </source>
</evidence>
<keyword evidence="4" id="KW-0349">Heme</keyword>
<dbReference type="SMR" id="A0A0R0JA76"/>
<evidence type="ECO:0000256" key="2">
    <source>
        <dbReference type="ARBA" id="ARBA00004167"/>
    </source>
</evidence>
<evidence type="ECO:0000256" key="7">
    <source>
        <dbReference type="ARBA" id="ARBA00022989"/>
    </source>
</evidence>
<dbReference type="GO" id="GO:0016705">
    <property type="term" value="F:oxidoreductase activity, acting on paired donors, with incorporation or reduction of molecular oxygen"/>
    <property type="evidence" value="ECO:0007669"/>
    <property type="project" value="InterPro"/>
</dbReference>
<evidence type="ECO:0000256" key="3">
    <source>
        <dbReference type="ARBA" id="ARBA00010617"/>
    </source>
</evidence>
<evidence type="ECO:0000256" key="10">
    <source>
        <dbReference type="ARBA" id="ARBA00023033"/>
    </source>
</evidence>
<comment type="cofactor">
    <cofactor evidence="1">
        <name>heme</name>
        <dbReference type="ChEBI" id="CHEBI:30413"/>
    </cofactor>
</comment>
<dbReference type="ExpressionAtlas" id="A0A0R0JA76">
    <property type="expression patterns" value="baseline"/>
</dbReference>
<dbReference type="EnsemblPlants" id="KRH50130">
    <property type="protein sequence ID" value="KRH50130"/>
    <property type="gene ID" value="GLYMA_07G202400"/>
</dbReference>
<dbReference type="Proteomes" id="UP000008827">
    <property type="component" value="Chromosome 7"/>
</dbReference>
<evidence type="ECO:0000313" key="13">
    <source>
        <dbReference type="EnsemblPlants" id="KRH50130"/>
    </source>
</evidence>
<evidence type="ECO:0000256" key="6">
    <source>
        <dbReference type="ARBA" id="ARBA00022723"/>
    </source>
</evidence>